<sequence length="357" mass="40125">MSQPAFDSETENYMFDVIKSGWWSQGKITKQFEKNLSEYFPSNAVVVNNGTSAITAALLAHGIKPGDKVVVPDYTFIATCSAAKIIGAEILVADVDPNTLNVKPQSIEKLVKENDVKAVMVVDMAGLPVDLEPIIELSKRYKFVLIEDAAQAIGSEYKNKKIGSFEHTATFSFTVAKIITTIEGGCITTGNKEILEKLFQLRNFGRSGDGQYVHILNSVNFRFNDIQAALGIKQLEKIDNFITRRIEIAKMYEENIENVTFQHIPDYTTIHSHMLFFVFAKNNEMKEKYLNFLQQNGVDARLPYLPIHRQPCNPELASSKCPGADEIFEKAFTLPIYNNMTIDECKLVIDTCNKVEN</sequence>
<dbReference type="GO" id="GO:0008483">
    <property type="term" value="F:transaminase activity"/>
    <property type="evidence" value="ECO:0007669"/>
    <property type="project" value="TreeGrafter"/>
</dbReference>
<dbReference type="InterPro" id="IPR015422">
    <property type="entry name" value="PyrdxlP-dep_Trfase_small"/>
</dbReference>
<proteinExistence type="predicted"/>
<dbReference type="InterPro" id="IPR000653">
    <property type="entry name" value="DegT/StrS_aminotransferase"/>
</dbReference>
<reference evidence="1" key="1">
    <citation type="submission" date="2018-05" db="EMBL/GenBank/DDBJ databases">
        <authorList>
            <person name="Lanie J.A."/>
            <person name="Ng W.-L."/>
            <person name="Kazmierczak K.M."/>
            <person name="Andrzejewski T.M."/>
            <person name="Davidsen T.M."/>
            <person name="Wayne K.J."/>
            <person name="Tettelin H."/>
            <person name="Glass J.I."/>
            <person name="Rusch D."/>
            <person name="Podicherti R."/>
            <person name="Tsui H.-C.T."/>
            <person name="Winkler M.E."/>
        </authorList>
    </citation>
    <scope>NUCLEOTIDE SEQUENCE</scope>
</reference>
<dbReference type="Gene3D" id="3.90.1150.10">
    <property type="entry name" value="Aspartate Aminotransferase, domain 1"/>
    <property type="match status" value="1"/>
</dbReference>
<dbReference type="Gene3D" id="3.40.640.10">
    <property type="entry name" value="Type I PLP-dependent aspartate aminotransferase-like (Major domain)"/>
    <property type="match status" value="1"/>
</dbReference>
<dbReference type="EMBL" id="UINC01014318">
    <property type="protein sequence ID" value="SVA61151.1"/>
    <property type="molecule type" value="Genomic_DNA"/>
</dbReference>
<dbReference type="PIRSF" id="PIRSF000390">
    <property type="entry name" value="PLP_StrS"/>
    <property type="match status" value="1"/>
</dbReference>
<dbReference type="GO" id="GO:0000271">
    <property type="term" value="P:polysaccharide biosynthetic process"/>
    <property type="evidence" value="ECO:0007669"/>
    <property type="project" value="TreeGrafter"/>
</dbReference>
<name>A0A381X9I4_9ZZZZ</name>
<evidence type="ECO:0000313" key="1">
    <source>
        <dbReference type="EMBL" id="SVA61151.1"/>
    </source>
</evidence>
<dbReference type="GO" id="GO:0030170">
    <property type="term" value="F:pyridoxal phosphate binding"/>
    <property type="evidence" value="ECO:0007669"/>
    <property type="project" value="TreeGrafter"/>
</dbReference>
<dbReference type="InterPro" id="IPR015424">
    <property type="entry name" value="PyrdxlP-dep_Trfase"/>
</dbReference>
<dbReference type="Pfam" id="PF01041">
    <property type="entry name" value="DegT_DnrJ_EryC1"/>
    <property type="match status" value="1"/>
</dbReference>
<organism evidence="1">
    <name type="scientific">marine metagenome</name>
    <dbReference type="NCBI Taxonomy" id="408172"/>
    <lineage>
        <taxon>unclassified sequences</taxon>
        <taxon>metagenomes</taxon>
        <taxon>ecological metagenomes</taxon>
    </lineage>
</organism>
<dbReference type="AlphaFoldDB" id="A0A381X9I4"/>
<dbReference type="SUPFAM" id="SSF53383">
    <property type="entry name" value="PLP-dependent transferases"/>
    <property type="match status" value="1"/>
</dbReference>
<dbReference type="CDD" id="cd00616">
    <property type="entry name" value="AHBA_syn"/>
    <property type="match status" value="1"/>
</dbReference>
<dbReference type="InterPro" id="IPR015421">
    <property type="entry name" value="PyrdxlP-dep_Trfase_major"/>
</dbReference>
<dbReference type="PANTHER" id="PTHR30244:SF34">
    <property type="entry name" value="DTDP-4-AMINO-4,6-DIDEOXYGALACTOSE TRANSAMINASE"/>
    <property type="match status" value="1"/>
</dbReference>
<protein>
    <recommendedName>
        <fullName evidence="2">DegT/DnrJ/EryC1/StrS aminotransferase family protein</fullName>
    </recommendedName>
</protein>
<evidence type="ECO:0008006" key="2">
    <source>
        <dbReference type="Google" id="ProtNLM"/>
    </source>
</evidence>
<gene>
    <name evidence="1" type="ORF">METZ01_LOCUS114005</name>
</gene>
<dbReference type="PANTHER" id="PTHR30244">
    <property type="entry name" value="TRANSAMINASE"/>
    <property type="match status" value="1"/>
</dbReference>
<accession>A0A381X9I4</accession>